<name>I4HZM1_MICAE</name>
<dbReference type="AlphaFoldDB" id="I4HZM1"/>
<dbReference type="EMBL" id="CAIN01000280">
    <property type="protein sequence ID" value="CCI27495.1"/>
    <property type="molecule type" value="Genomic_DNA"/>
</dbReference>
<evidence type="ECO:0000313" key="1">
    <source>
        <dbReference type="EMBL" id="CCI27495.1"/>
    </source>
</evidence>
<evidence type="ECO:0000313" key="2">
    <source>
        <dbReference type="Proteomes" id="UP000005291"/>
    </source>
</evidence>
<protein>
    <submittedName>
        <fullName evidence="1">Uncharacterized protein</fullName>
    </submittedName>
</protein>
<comment type="caution">
    <text evidence="1">The sequence shown here is derived from an EMBL/GenBank/DDBJ whole genome shotgun (WGS) entry which is preliminary data.</text>
</comment>
<proteinExistence type="predicted"/>
<dbReference type="HOGENOM" id="CLU_3312756_0_0_3"/>
<dbReference type="Proteomes" id="UP000005291">
    <property type="component" value="Unassembled WGS sequence"/>
</dbReference>
<accession>I4HZM1</accession>
<reference evidence="1 2" key="1">
    <citation type="submission" date="2012-04" db="EMBL/GenBank/DDBJ databases">
        <authorList>
            <person name="Genoscope - CEA"/>
        </authorList>
    </citation>
    <scope>NUCLEOTIDE SEQUENCE [LARGE SCALE GENOMIC DNA]</scope>
    <source>
        <strain evidence="1 2">9808</strain>
    </source>
</reference>
<sequence>MRRRTQGIRSQCLGEQRGFILNVGVKTPAFSDGMKPRPV</sequence>
<gene>
    <name evidence="1" type="ORF">MICAG_3500028</name>
</gene>
<organism evidence="1 2">
    <name type="scientific">Microcystis aeruginosa PCC 9808</name>
    <dbReference type="NCBI Taxonomy" id="1160284"/>
    <lineage>
        <taxon>Bacteria</taxon>
        <taxon>Bacillati</taxon>
        <taxon>Cyanobacteriota</taxon>
        <taxon>Cyanophyceae</taxon>
        <taxon>Oscillatoriophycideae</taxon>
        <taxon>Chroococcales</taxon>
        <taxon>Microcystaceae</taxon>
        <taxon>Microcystis</taxon>
    </lineage>
</organism>